<dbReference type="PANTHER" id="PTHR15343:SF1">
    <property type="entry name" value="CD7 ANTIGEN-LIKE"/>
    <property type="match status" value="1"/>
</dbReference>
<feature type="signal peptide" evidence="2">
    <location>
        <begin position="1"/>
        <end position="22"/>
    </location>
</feature>
<feature type="chain" id="PRO_5044346142" description="Immunoglobulin V-set domain-containing protein" evidence="2">
    <location>
        <begin position="23"/>
        <end position="269"/>
    </location>
</feature>
<dbReference type="GO" id="GO:0002250">
    <property type="term" value="P:adaptive immune response"/>
    <property type="evidence" value="ECO:0007669"/>
    <property type="project" value="InterPro"/>
</dbReference>
<reference evidence="4 5" key="1">
    <citation type="submission" date="2020-02" db="EMBL/GenBank/DDBJ databases">
        <title>Esox lucius (northern pike) genome, fEsoLuc1, primary haplotype.</title>
        <authorList>
            <person name="Myers G."/>
            <person name="Karagic N."/>
            <person name="Meyer A."/>
            <person name="Pippel M."/>
            <person name="Reichard M."/>
            <person name="Winkler S."/>
            <person name="Tracey A."/>
            <person name="Sims Y."/>
            <person name="Howe K."/>
            <person name="Rhie A."/>
            <person name="Formenti G."/>
            <person name="Durbin R."/>
            <person name="Fedrigo O."/>
            <person name="Jarvis E.D."/>
        </authorList>
    </citation>
    <scope>NUCLEOTIDE SEQUENCE [LARGE SCALE GENOMIC DNA]</scope>
</reference>
<keyword evidence="2" id="KW-0732">Signal</keyword>
<evidence type="ECO:0000313" key="5">
    <source>
        <dbReference type="Proteomes" id="UP000265140"/>
    </source>
</evidence>
<dbReference type="AlphaFoldDB" id="A0AAY5LDE2"/>
<dbReference type="GeneTree" id="ENSGT00530000069385"/>
<evidence type="ECO:0000259" key="3">
    <source>
        <dbReference type="SMART" id="SM00406"/>
    </source>
</evidence>
<name>A0AAY5LDE2_ESOLU</name>
<dbReference type="Gene3D" id="2.60.40.10">
    <property type="entry name" value="Immunoglobulins"/>
    <property type="match status" value="1"/>
</dbReference>
<evidence type="ECO:0000256" key="1">
    <source>
        <dbReference type="SAM" id="Phobius"/>
    </source>
</evidence>
<accession>A0AAY5LDE2</accession>
<organism evidence="4 5">
    <name type="scientific">Esox lucius</name>
    <name type="common">Northern pike</name>
    <dbReference type="NCBI Taxonomy" id="8010"/>
    <lineage>
        <taxon>Eukaryota</taxon>
        <taxon>Metazoa</taxon>
        <taxon>Chordata</taxon>
        <taxon>Craniata</taxon>
        <taxon>Vertebrata</taxon>
        <taxon>Euteleostomi</taxon>
        <taxon>Actinopterygii</taxon>
        <taxon>Neopterygii</taxon>
        <taxon>Teleostei</taxon>
        <taxon>Protacanthopterygii</taxon>
        <taxon>Esociformes</taxon>
        <taxon>Esocidae</taxon>
        <taxon>Esox</taxon>
    </lineage>
</organism>
<reference evidence="4" key="3">
    <citation type="submission" date="2025-09" db="UniProtKB">
        <authorList>
            <consortium name="Ensembl"/>
        </authorList>
    </citation>
    <scope>IDENTIFICATION</scope>
</reference>
<evidence type="ECO:0000256" key="2">
    <source>
        <dbReference type="SAM" id="SignalP"/>
    </source>
</evidence>
<dbReference type="GO" id="GO:0038023">
    <property type="term" value="F:signaling receptor activity"/>
    <property type="evidence" value="ECO:0007669"/>
    <property type="project" value="InterPro"/>
</dbReference>
<dbReference type="SUPFAM" id="SSF48726">
    <property type="entry name" value="Immunoglobulin"/>
    <property type="match status" value="1"/>
</dbReference>
<reference evidence="4" key="2">
    <citation type="submission" date="2025-08" db="UniProtKB">
        <authorList>
            <consortium name="Ensembl"/>
        </authorList>
    </citation>
    <scope>IDENTIFICATION</scope>
</reference>
<protein>
    <recommendedName>
        <fullName evidence="3">Immunoglobulin V-set domain-containing protein</fullName>
    </recommendedName>
</protein>
<keyword evidence="1" id="KW-0812">Transmembrane</keyword>
<dbReference type="SMART" id="SM00406">
    <property type="entry name" value="IGv"/>
    <property type="match status" value="1"/>
</dbReference>
<feature type="domain" description="Immunoglobulin V-set" evidence="3">
    <location>
        <begin position="34"/>
        <end position="115"/>
    </location>
</feature>
<dbReference type="InterPro" id="IPR013106">
    <property type="entry name" value="Ig_V-set"/>
</dbReference>
<dbReference type="InterPro" id="IPR036179">
    <property type="entry name" value="Ig-like_dom_sf"/>
</dbReference>
<dbReference type="PANTHER" id="PTHR15343">
    <property type="entry name" value="CD7"/>
    <property type="match status" value="1"/>
</dbReference>
<dbReference type="GO" id="GO:0016020">
    <property type="term" value="C:membrane"/>
    <property type="evidence" value="ECO:0007669"/>
    <property type="project" value="InterPro"/>
</dbReference>
<dbReference type="InterPro" id="IPR039090">
    <property type="entry name" value="CD7"/>
</dbReference>
<proteinExistence type="predicted"/>
<feature type="transmembrane region" description="Helical" evidence="1">
    <location>
        <begin position="150"/>
        <end position="172"/>
    </location>
</feature>
<keyword evidence="1" id="KW-1133">Transmembrane helix</keyword>
<evidence type="ECO:0000313" key="4">
    <source>
        <dbReference type="Ensembl" id="ENSELUP00000097807.1"/>
    </source>
</evidence>
<dbReference type="Proteomes" id="UP000265140">
    <property type="component" value="Chromosome 11"/>
</dbReference>
<keyword evidence="1" id="KW-0472">Membrane</keyword>
<keyword evidence="5" id="KW-1185">Reference proteome</keyword>
<dbReference type="Ensembl" id="ENSELUT00000087972.1">
    <property type="protein sequence ID" value="ENSELUP00000097807.1"/>
    <property type="gene ID" value="ENSELUG00000041205.1"/>
</dbReference>
<gene>
    <name evidence="4" type="primary">GGACT</name>
</gene>
<sequence length="269" mass="30737">MRTSCYLIWTFILTLMIHTAHQKVMFVKRTEGQSVDITCTSKRNGAPVNLFLTHTFVHPKKQVLFMANDGSPKIVRVNQQYEGRLKITGRLNSDPLNVTISTLNPMDTGLYVCEFFYTADPFHQEVYYSQEHFLFVEGTENVCRCSRYPLVLYAISAAAALLILILIWLCTVQCVKRRKRRKPKTPIPIYEEMNSGCEGGGSPKNNHPVSSHLEETNSHVYANYQAKQPQENYYASPRKIIMPLTLDGRLISTMENYFVTKVPEGDVSD</sequence>
<dbReference type="InterPro" id="IPR013783">
    <property type="entry name" value="Ig-like_fold"/>
</dbReference>